<dbReference type="AlphaFoldDB" id="A0A169RCX8"/>
<organism evidence="1 2">
    <name type="scientific">Methylorubrum populi</name>
    <dbReference type="NCBI Taxonomy" id="223967"/>
    <lineage>
        <taxon>Bacteria</taxon>
        <taxon>Pseudomonadati</taxon>
        <taxon>Pseudomonadota</taxon>
        <taxon>Alphaproteobacteria</taxon>
        <taxon>Hyphomicrobiales</taxon>
        <taxon>Methylobacteriaceae</taxon>
        <taxon>Methylorubrum</taxon>
    </lineage>
</organism>
<dbReference type="EMBL" id="AP014809">
    <property type="protein sequence ID" value="BAU92792.1"/>
    <property type="molecule type" value="Genomic_DNA"/>
</dbReference>
<reference evidence="1 2" key="1">
    <citation type="journal article" date="2016" name="Genome Announc.">
        <title>Complete Genome Sequence of Methylobacterium populi P-1M, Isolated from Pink-Pigmented Household Biofilm.</title>
        <authorList>
            <person name="Morohoshi T."/>
            <person name="Ikeda T."/>
        </authorList>
    </citation>
    <scope>NUCLEOTIDE SEQUENCE [LARGE SCALE GENOMIC DNA]</scope>
    <source>
        <strain evidence="1 2">P-1M</strain>
    </source>
</reference>
<proteinExistence type="predicted"/>
<evidence type="ECO:0000313" key="2">
    <source>
        <dbReference type="Proteomes" id="UP000218288"/>
    </source>
</evidence>
<protein>
    <submittedName>
        <fullName evidence="1">Transposase</fullName>
    </submittedName>
</protein>
<sequence length="49" mass="5338">MPFKAIEYSTLVWTDWFGHSRSLEPIGNTPPAKSGARCCLLAKVKGMAA</sequence>
<evidence type="ECO:0000313" key="1">
    <source>
        <dbReference type="EMBL" id="BAU92792.1"/>
    </source>
</evidence>
<name>A0A169RCX8_9HYPH</name>
<accession>A0A169RCX8</accession>
<dbReference type="Proteomes" id="UP000218288">
    <property type="component" value="Chromosome"/>
</dbReference>
<gene>
    <name evidence="1" type="ORF">MPPM_4187</name>
</gene>